<dbReference type="Proteomes" id="UP000316759">
    <property type="component" value="Unassembled WGS sequence"/>
</dbReference>
<dbReference type="InterPro" id="IPR011009">
    <property type="entry name" value="Kinase-like_dom_sf"/>
</dbReference>
<dbReference type="STRING" id="46835.A0A504YD51"/>
<dbReference type="GO" id="GO:0005524">
    <property type="term" value="F:ATP binding"/>
    <property type="evidence" value="ECO:0007669"/>
    <property type="project" value="UniProtKB-KW"/>
</dbReference>
<organism evidence="8 9">
    <name type="scientific">Fasciola gigantica</name>
    <name type="common">Giant liver fluke</name>
    <dbReference type="NCBI Taxonomy" id="46835"/>
    <lineage>
        <taxon>Eukaryota</taxon>
        <taxon>Metazoa</taxon>
        <taxon>Spiralia</taxon>
        <taxon>Lophotrochozoa</taxon>
        <taxon>Platyhelminthes</taxon>
        <taxon>Trematoda</taxon>
        <taxon>Digenea</taxon>
        <taxon>Plagiorchiida</taxon>
        <taxon>Echinostomata</taxon>
        <taxon>Echinostomatoidea</taxon>
        <taxon>Fasciolidae</taxon>
        <taxon>Fasciola</taxon>
    </lineage>
</organism>
<reference evidence="8 9" key="1">
    <citation type="submission" date="2019-04" db="EMBL/GenBank/DDBJ databases">
        <title>Annotation for the trematode Fasciola gigantica.</title>
        <authorList>
            <person name="Choi Y.-J."/>
        </authorList>
    </citation>
    <scope>NUCLEOTIDE SEQUENCE [LARGE SCALE GENOMIC DNA]</scope>
    <source>
        <strain evidence="8">Uganda_cow_1</strain>
    </source>
</reference>
<evidence type="ECO:0000256" key="5">
    <source>
        <dbReference type="ARBA" id="ARBA00037982"/>
    </source>
</evidence>
<gene>
    <name evidence="8" type="ORF">FGIG_09959</name>
</gene>
<feature type="compositionally biased region" description="Polar residues" evidence="6">
    <location>
        <begin position="81"/>
        <end position="104"/>
    </location>
</feature>
<feature type="region of interest" description="Disordered" evidence="6">
    <location>
        <begin position="1"/>
        <end position="144"/>
    </location>
</feature>
<dbReference type="EMBL" id="SUNJ01011290">
    <property type="protein sequence ID" value="TPP59003.1"/>
    <property type="molecule type" value="Genomic_DNA"/>
</dbReference>
<name>A0A504YD51_FASGI</name>
<dbReference type="PROSITE" id="PS00108">
    <property type="entry name" value="PROTEIN_KINASE_ST"/>
    <property type="match status" value="1"/>
</dbReference>
<evidence type="ECO:0000259" key="7">
    <source>
        <dbReference type="PROSITE" id="PS50011"/>
    </source>
</evidence>
<sequence length="476" mass="53560">MPWTDSVARYPDHTSVTHSSLSSPASESNDDDGSVSDKSIDDSPHKNPNDLYVSPEDEGWIEIGARGRRIGRPVPREPSPVKSTTVPSKDTEISWCQTVSTSPLDRNRYSSRFFSRPMSSSESYSDDDSVRTVPEQNDEEPISFLPSDDVIENLELHEVGASSIGCSSSSSDDEESETELKADGSKPEFPYLIIQMELCASKTLRHVIDEENLSSTPDRAWSLFRELTHGLAYIHSKKIIHRDLKPANIMLDADDHVKIVDFGLATRTAEEKVVNARREVDVIQKCSELSLDRYGTDVHASSATTLPDRPSELGSTVLGCSMTRYVGTFFYISPEVLNTHRKHKFYDERVDIYSLGIILFEMFYQSMPTGAQRVSVLTDLRKEQVIFPQDWPLKKLSNQTRLIRSMLQHDPNRRPSASDLLASPYVPPLQSTEVAFRKQLLDICKDPDGKLYQFVAQTLYTQSCSRAMVSCVFCIL</sequence>
<comment type="similarity">
    <text evidence="5">Belongs to the protein kinase superfamily. Ser/Thr protein kinase family. GCN2 subfamily.</text>
</comment>
<dbReference type="PANTHER" id="PTHR11042:SF136">
    <property type="entry name" value="EIF-2-ALPHA KINASE GCN2"/>
    <property type="match status" value="1"/>
</dbReference>
<keyword evidence="1" id="KW-0808">Transferase</keyword>
<dbReference type="Pfam" id="PF00069">
    <property type="entry name" value="Pkinase"/>
    <property type="match status" value="2"/>
</dbReference>
<dbReference type="SMART" id="SM00220">
    <property type="entry name" value="S_TKc"/>
    <property type="match status" value="1"/>
</dbReference>
<keyword evidence="2" id="KW-0547">Nucleotide-binding</keyword>
<keyword evidence="9" id="KW-1185">Reference proteome</keyword>
<feature type="compositionally biased region" description="Low complexity" evidence="6">
    <location>
        <begin position="110"/>
        <end position="123"/>
    </location>
</feature>
<dbReference type="GO" id="GO:0005829">
    <property type="term" value="C:cytosol"/>
    <property type="evidence" value="ECO:0007669"/>
    <property type="project" value="TreeGrafter"/>
</dbReference>
<dbReference type="InterPro" id="IPR050339">
    <property type="entry name" value="CC_SR_Kinase"/>
</dbReference>
<feature type="domain" description="Protein kinase" evidence="7">
    <location>
        <begin position="98"/>
        <end position="426"/>
    </location>
</feature>
<dbReference type="GO" id="GO:1990625">
    <property type="term" value="P:negative regulation of cytoplasmic translational initiation in response to stress"/>
    <property type="evidence" value="ECO:0007669"/>
    <property type="project" value="TreeGrafter"/>
</dbReference>
<feature type="region of interest" description="Disordered" evidence="6">
    <location>
        <begin position="162"/>
        <end position="183"/>
    </location>
</feature>
<evidence type="ECO:0000256" key="6">
    <source>
        <dbReference type="SAM" id="MobiDB-lite"/>
    </source>
</evidence>
<dbReference type="GO" id="GO:0005634">
    <property type="term" value="C:nucleus"/>
    <property type="evidence" value="ECO:0007669"/>
    <property type="project" value="TreeGrafter"/>
</dbReference>
<comment type="caution">
    <text evidence="8">The sequence shown here is derived from an EMBL/GenBank/DDBJ whole genome shotgun (WGS) entry which is preliminary data.</text>
</comment>
<evidence type="ECO:0000256" key="4">
    <source>
        <dbReference type="ARBA" id="ARBA00022840"/>
    </source>
</evidence>
<dbReference type="InterPro" id="IPR000719">
    <property type="entry name" value="Prot_kinase_dom"/>
</dbReference>
<dbReference type="GO" id="GO:0004694">
    <property type="term" value="F:eukaryotic translation initiation factor 2alpha kinase activity"/>
    <property type="evidence" value="ECO:0007669"/>
    <property type="project" value="TreeGrafter"/>
</dbReference>
<dbReference type="GO" id="GO:0003743">
    <property type="term" value="F:translation initiation factor activity"/>
    <property type="evidence" value="ECO:0007669"/>
    <property type="project" value="UniProtKB-KW"/>
</dbReference>
<dbReference type="SUPFAM" id="SSF56112">
    <property type="entry name" value="Protein kinase-like (PK-like)"/>
    <property type="match status" value="1"/>
</dbReference>
<dbReference type="AlphaFoldDB" id="A0A504YD51"/>
<feature type="compositionally biased region" description="Basic and acidic residues" evidence="6">
    <location>
        <begin position="38"/>
        <end position="48"/>
    </location>
</feature>
<keyword evidence="4" id="KW-0067">ATP-binding</keyword>
<keyword evidence="8" id="KW-0648">Protein biosynthesis</keyword>
<dbReference type="OrthoDB" id="6778822at2759"/>
<keyword evidence="8" id="KW-0396">Initiation factor</keyword>
<evidence type="ECO:0000256" key="2">
    <source>
        <dbReference type="ARBA" id="ARBA00022741"/>
    </source>
</evidence>
<dbReference type="InterPro" id="IPR008271">
    <property type="entry name" value="Ser/Thr_kinase_AS"/>
</dbReference>
<accession>A0A504YD51</accession>
<keyword evidence="3 8" id="KW-0418">Kinase</keyword>
<feature type="compositionally biased region" description="Polar residues" evidence="6">
    <location>
        <begin position="14"/>
        <end position="27"/>
    </location>
</feature>
<dbReference type="Gene3D" id="1.10.510.10">
    <property type="entry name" value="Transferase(Phosphotransferase) domain 1"/>
    <property type="match status" value="1"/>
</dbReference>
<dbReference type="PROSITE" id="PS50011">
    <property type="entry name" value="PROTEIN_KINASE_DOM"/>
    <property type="match status" value="1"/>
</dbReference>
<protein>
    <submittedName>
        <fullName evidence="8">Eukaryotic translation initiation factor 2-alpha kinase 4</fullName>
    </submittedName>
</protein>
<evidence type="ECO:0000313" key="9">
    <source>
        <dbReference type="Proteomes" id="UP000316759"/>
    </source>
</evidence>
<evidence type="ECO:0000256" key="3">
    <source>
        <dbReference type="ARBA" id="ARBA00022777"/>
    </source>
</evidence>
<evidence type="ECO:0000256" key="1">
    <source>
        <dbReference type="ARBA" id="ARBA00022679"/>
    </source>
</evidence>
<proteinExistence type="inferred from homology"/>
<dbReference type="PANTHER" id="PTHR11042">
    <property type="entry name" value="EUKARYOTIC TRANSLATION INITIATION FACTOR 2-ALPHA KINASE EIF2-ALPHA KINASE -RELATED"/>
    <property type="match status" value="1"/>
</dbReference>
<evidence type="ECO:0000313" key="8">
    <source>
        <dbReference type="EMBL" id="TPP59003.1"/>
    </source>
</evidence>